<feature type="transmembrane region" description="Helical" evidence="4">
    <location>
        <begin position="349"/>
        <end position="372"/>
    </location>
</feature>
<evidence type="ECO:0000313" key="7">
    <source>
        <dbReference type="Proteomes" id="UP001352263"/>
    </source>
</evidence>
<dbReference type="PANTHER" id="PTHR23537">
    <property type="match status" value="1"/>
</dbReference>
<dbReference type="Gene3D" id="1.20.1250.20">
    <property type="entry name" value="MFS general substrate transporter like domains"/>
    <property type="match status" value="2"/>
</dbReference>
<keyword evidence="1 4" id="KW-0812">Transmembrane</keyword>
<feature type="transmembrane region" description="Helical" evidence="4">
    <location>
        <begin position="151"/>
        <end position="170"/>
    </location>
</feature>
<dbReference type="InterPro" id="IPR036259">
    <property type="entry name" value="MFS_trans_sf"/>
</dbReference>
<reference evidence="6 7" key="1">
    <citation type="submission" date="2023-10" db="EMBL/GenBank/DDBJ databases">
        <title>Noviherbaspirillum sp. CPCC 100848 genome assembly.</title>
        <authorList>
            <person name="Li X.Y."/>
            <person name="Fang X.M."/>
        </authorList>
    </citation>
    <scope>NUCLEOTIDE SEQUENCE [LARGE SCALE GENOMIC DNA]</scope>
    <source>
        <strain evidence="6 7">CPCC 100848</strain>
    </source>
</reference>
<dbReference type="PANTHER" id="PTHR23537:SF1">
    <property type="entry name" value="SUGAR TRANSPORTER"/>
    <property type="match status" value="1"/>
</dbReference>
<evidence type="ECO:0000256" key="2">
    <source>
        <dbReference type="ARBA" id="ARBA00022989"/>
    </source>
</evidence>
<dbReference type="Pfam" id="PF06779">
    <property type="entry name" value="MFS_4"/>
    <property type="match status" value="1"/>
</dbReference>
<feature type="transmembrane region" description="Helical" evidence="4">
    <location>
        <begin position="182"/>
        <end position="202"/>
    </location>
</feature>
<dbReference type="InterPro" id="IPR010645">
    <property type="entry name" value="MFS_4"/>
</dbReference>
<evidence type="ECO:0000313" key="6">
    <source>
        <dbReference type="EMBL" id="MEC4721676.1"/>
    </source>
</evidence>
<feature type="transmembrane region" description="Helical" evidence="4">
    <location>
        <begin position="378"/>
        <end position="400"/>
    </location>
</feature>
<keyword evidence="2 4" id="KW-1133">Transmembrane helix</keyword>
<feature type="transmembrane region" description="Helical" evidence="4">
    <location>
        <begin position="20"/>
        <end position="44"/>
    </location>
</feature>
<dbReference type="Proteomes" id="UP001352263">
    <property type="component" value="Unassembled WGS sequence"/>
</dbReference>
<evidence type="ECO:0000256" key="4">
    <source>
        <dbReference type="SAM" id="Phobius"/>
    </source>
</evidence>
<feature type="transmembrane region" description="Helical" evidence="4">
    <location>
        <begin position="264"/>
        <end position="282"/>
    </location>
</feature>
<sequence length="407" mass="42048">MRETKEQKAGQDAGTTDRPIPIILPVLTGMMVTLVTVAFARLAFGLILPSMRTDLGLSYQQAGTLVTTASLGYLFLVMVAGVFASRRGGRAAVVLGLALVTAGFILLGVSSDFGLLLLGMLILGCGTAFAFTPVISLLAGHYPHRRGTVIGVTNSGIGIGVLLASLLIPALVDLAGHSAWRWAWGAFAAAGIIALISSLAFLPNPRIAAPGSTSGGSASVYRDKKLILTGLLYGVVGTTYIAQTTFMFSYALASGVTASTAGRLSALLGILSIFAGPCWGLFSDRFGRPAALLISVALNAVATLLPVLLPTVTGFTLHYLILGCTVSGMFTSILIIAAESVEPRLAPRATSYVTLFYAVGQLAGPALAGLLIEYAGGFKTAFTASSAVLALGFVLSCRLVRLSRRSA</sequence>
<feature type="transmembrane region" description="Helical" evidence="4">
    <location>
        <begin position="231"/>
        <end position="252"/>
    </location>
</feature>
<feature type="transmembrane region" description="Helical" evidence="4">
    <location>
        <begin position="315"/>
        <end position="337"/>
    </location>
</feature>
<gene>
    <name evidence="6" type="ORF">RY831_21130</name>
</gene>
<dbReference type="EMBL" id="JAWIIV010000020">
    <property type="protein sequence ID" value="MEC4721676.1"/>
    <property type="molecule type" value="Genomic_DNA"/>
</dbReference>
<dbReference type="SUPFAM" id="SSF103473">
    <property type="entry name" value="MFS general substrate transporter"/>
    <property type="match status" value="1"/>
</dbReference>
<dbReference type="InterPro" id="IPR020846">
    <property type="entry name" value="MFS_dom"/>
</dbReference>
<dbReference type="RefSeq" id="WP_326508359.1">
    <property type="nucleotide sequence ID" value="NZ_JAWIIV010000020.1"/>
</dbReference>
<evidence type="ECO:0000259" key="5">
    <source>
        <dbReference type="PROSITE" id="PS50850"/>
    </source>
</evidence>
<accession>A0ABU6JDF8</accession>
<proteinExistence type="predicted"/>
<feature type="domain" description="Major facilitator superfamily (MFS) profile" evidence="5">
    <location>
        <begin position="22"/>
        <end position="404"/>
    </location>
</feature>
<dbReference type="PROSITE" id="PS50850">
    <property type="entry name" value="MFS"/>
    <property type="match status" value="1"/>
</dbReference>
<feature type="transmembrane region" description="Helical" evidence="4">
    <location>
        <begin position="289"/>
        <end position="309"/>
    </location>
</feature>
<evidence type="ECO:0000256" key="1">
    <source>
        <dbReference type="ARBA" id="ARBA00022692"/>
    </source>
</evidence>
<name>A0ABU6JDF8_9BURK</name>
<evidence type="ECO:0000256" key="3">
    <source>
        <dbReference type="ARBA" id="ARBA00023136"/>
    </source>
</evidence>
<comment type="caution">
    <text evidence="6">The sequence shown here is derived from an EMBL/GenBank/DDBJ whole genome shotgun (WGS) entry which is preliminary data.</text>
</comment>
<keyword evidence="7" id="KW-1185">Reference proteome</keyword>
<protein>
    <submittedName>
        <fullName evidence="6">MFS transporter</fullName>
    </submittedName>
</protein>
<feature type="transmembrane region" description="Helical" evidence="4">
    <location>
        <begin position="115"/>
        <end position="139"/>
    </location>
</feature>
<feature type="transmembrane region" description="Helical" evidence="4">
    <location>
        <begin position="91"/>
        <end position="109"/>
    </location>
</feature>
<keyword evidence="3 4" id="KW-0472">Membrane</keyword>
<organism evidence="6 7">
    <name type="scientific">Noviherbaspirillum album</name>
    <dbReference type="NCBI Taxonomy" id="3080276"/>
    <lineage>
        <taxon>Bacteria</taxon>
        <taxon>Pseudomonadati</taxon>
        <taxon>Pseudomonadota</taxon>
        <taxon>Betaproteobacteria</taxon>
        <taxon>Burkholderiales</taxon>
        <taxon>Oxalobacteraceae</taxon>
        <taxon>Noviherbaspirillum</taxon>
    </lineage>
</organism>
<feature type="transmembrane region" description="Helical" evidence="4">
    <location>
        <begin position="64"/>
        <end position="84"/>
    </location>
</feature>